<evidence type="ECO:0000313" key="1">
    <source>
        <dbReference type="EMBL" id="KRY90370.1"/>
    </source>
</evidence>
<dbReference type="Proteomes" id="UP000054995">
    <property type="component" value="Unassembled WGS sequence"/>
</dbReference>
<organism evidence="1 2">
    <name type="scientific">Trichinella pseudospiralis</name>
    <name type="common">Parasitic roundworm</name>
    <dbReference type="NCBI Taxonomy" id="6337"/>
    <lineage>
        <taxon>Eukaryota</taxon>
        <taxon>Metazoa</taxon>
        <taxon>Ecdysozoa</taxon>
        <taxon>Nematoda</taxon>
        <taxon>Enoplea</taxon>
        <taxon>Dorylaimia</taxon>
        <taxon>Trichinellida</taxon>
        <taxon>Trichinellidae</taxon>
        <taxon>Trichinella</taxon>
    </lineage>
</organism>
<reference evidence="1 2" key="1">
    <citation type="submission" date="2015-01" db="EMBL/GenBank/DDBJ databases">
        <title>Evolution of Trichinella species and genotypes.</title>
        <authorList>
            <person name="Korhonen P.K."/>
            <person name="Edoardo P."/>
            <person name="Giuseppe L.R."/>
            <person name="Gasser R.B."/>
        </authorList>
    </citation>
    <scope>NUCLEOTIDE SEQUENCE [LARGE SCALE GENOMIC DNA]</scope>
    <source>
        <strain evidence="1">ISS470</strain>
    </source>
</reference>
<accession>A0A0V1FWM9</accession>
<evidence type="ECO:0000313" key="2">
    <source>
        <dbReference type="Proteomes" id="UP000054995"/>
    </source>
</evidence>
<gene>
    <name evidence="1" type="ORF">T4D_10756</name>
</gene>
<protein>
    <submittedName>
        <fullName evidence="1">Uncharacterized protein</fullName>
    </submittedName>
</protein>
<dbReference type="EMBL" id="JYDT01000022">
    <property type="protein sequence ID" value="KRY90370.1"/>
    <property type="molecule type" value="Genomic_DNA"/>
</dbReference>
<comment type="caution">
    <text evidence="1">The sequence shown here is derived from an EMBL/GenBank/DDBJ whole genome shotgun (WGS) entry which is preliminary data.</text>
</comment>
<keyword evidence="2" id="KW-1185">Reference proteome</keyword>
<dbReference type="AlphaFoldDB" id="A0A0V1FWM9"/>
<proteinExistence type="predicted"/>
<sequence>MLGHIEQFDMSKPKERTAYASCLIFFLKANNLTDPTRIRTILLSSCSVAVFNQIQTKCSKFNE</sequence>
<name>A0A0V1FWM9_TRIPS</name>